<proteinExistence type="predicted"/>
<dbReference type="Gene3D" id="3.40.50.2000">
    <property type="entry name" value="Glycogen Phosphorylase B"/>
    <property type="match status" value="2"/>
</dbReference>
<dbReference type="SUPFAM" id="SSF53756">
    <property type="entry name" value="UDP-Glycosyltransferase/glycogen phosphorylase"/>
    <property type="match status" value="1"/>
</dbReference>
<dbReference type="CDD" id="cd03818">
    <property type="entry name" value="GT4_ExpC-like"/>
    <property type="match status" value="1"/>
</dbReference>
<dbReference type="Proteomes" id="UP001606302">
    <property type="component" value="Unassembled WGS sequence"/>
</dbReference>
<evidence type="ECO:0000313" key="4">
    <source>
        <dbReference type="Proteomes" id="UP001606302"/>
    </source>
</evidence>
<evidence type="ECO:0000313" key="3">
    <source>
        <dbReference type="EMBL" id="MFG6460094.1"/>
    </source>
</evidence>
<accession>A0ABW7GDS5</accession>
<dbReference type="InterPro" id="IPR022623">
    <property type="entry name" value="Glyco_trans_4"/>
</dbReference>
<organism evidence="3 4">
    <name type="scientific">Pelomonas lactea</name>
    <dbReference type="NCBI Taxonomy" id="3299030"/>
    <lineage>
        <taxon>Bacteria</taxon>
        <taxon>Pseudomonadati</taxon>
        <taxon>Pseudomonadota</taxon>
        <taxon>Betaproteobacteria</taxon>
        <taxon>Burkholderiales</taxon>
        <taxon>Sphaerotilaceae</taxon>
        <taxon>Roseateles</taxon>
    </lineage>
</organism>
<evidence type="ECO:0000259" key="2">
    <source>
        <dbReference type="Pfam" id="PF12000"/>
    </source>
</evidence>
<reference evidence="3 4" key="1">
    <citation type="submission" date="2024-08" db="EMBL/GenBank/DDBJ databases">
        <authorList>
            <person name="Lu H."/>
        </authorList>
    </citation>
    <scope>NUCLEOTIDE SEQUENCE [LARGE SCALE GENOMIC DNA]</scope>
    <source>
        <strain evidence="3 4">DXS20W</strain>
    </source>
</reference>
<sequence>MRVLIIHQNFPGQFRHVAKAWSQRPGWKVVGIGRETAPGMPELERSKRLTLIRYKPHRSVHQEQHHYLRRMEDAVLHGQAVARILLALKAKGFKPDVILAHPGWGETLNAKDVFPDARLVHFCEWFYNAPAEGNGLDPDWPGADIGFDPEFPVTFDDRARIRAWNALHLTNLENCDAAISPTHWQKAQHPKVYQDKITVAHEGIDTDNLGPYAKAGIKLPNGTVLRAGDPVITYVARNLEPYRGFHQFMRALPAIQREHKTAHTVIVGGDGVSYGRLPDGAKHWREKMLQEVGSKLDPARTHFLGKVPYQGYKRILQVSATHVYLTYPFVLSWSMLEAMATGCSVIGSDTAPVREVVEDGVNGRLADMFDPSAVASLAVEALSMQGRGARQLRGAARQRARGYSMLAGMQALETIFRGHDQSGPDSLNTPIASVDRYSHESDFQELSFAR</sequence>
<feature type="domain" description="Glycosyl transferase family 4" evidence="2">
    <location>
        <begin position="27"/>
        <end position="208"/>
    </location>
</feature>
<gene>
    <name evidence="3" type="ORF">ACG04Q_00840</name>
</gene>
<dbReference type="Pfam" id="PF13692">
    <property type="entry name" value="Glyco_trans_1_4"/>
    <property type="match status" value="1"/>
</dbReference>
<keyword evidence="4" id="KW-1185">Reference proteome</keyword>
<dbReference type="PANTHER" id="PTHR46401">
    <property type="entry name" value="GLYCOSYLTRANSFERASE WBBK-RELATED"/>
    <property type="match status" value="1"/>
</dbReference>
<dbReference type="EMBL" id="JBIGHX010000001">
    <property type="protein sequence ID" value="MFG6460094.1"/>
    <property type="molecule type" value="Genomic_DNA"/>
</dbReference>
<protein>
    <submittedName>
        <fullName evidence="3">Glycosyltransferase family 4 protein</fullName>
    </submittedName>
</protein>
<name>A0ABW7GDS5_9BURK</name>
<dbReference type="Pfam" id="PF12000">
    <property type="entry name" value="Glyco_trans_4_3"/>
    <property type="match status" value="1"/>
</dbReference>
<evidence type="ECO:0000256" key="1">
    <source>
        <dbReference type="ARBA" id="ARBA00022679"/>
    </source>
</evidence>
<dbReference type="PANTHER" id="PTHR46401:SF2">
    <property type="entry name" value="GLYCOSYLTRANSFERASE WBBK-RELATED"/>
    <property type="match status" value="1"/>
</dbReference>
<dbReference type="RefSeq" id="WP_394508893.1">
    <property type="nucleotide sequence ID" value="NZ_JBIGHX010000001.1"/>
</dbReference>
<keyword evidence="1" id="KW-0808">Transferase</keyword>
<comment type="caution">
    <text evidence="3">The sequence shown here is derived from an EMBL/GenBank/DDBJ whole genome shotgun (WGS) entry which is preliminary data.</text>
</comment>